<dbReference type="InterPro" id="IPR009003">
    <property type="entry name" value="Peptidase_S1_PA"/>
</dbReference>
<dbReference type="InterPro" id="IPR001314">
    <property type="entry name" value="Peptidase_S1A"/>
</dbReference>
<evidence type="ECO:0000256" key="7">
    <source>
        <dbReference type="ARBA" id="ARBA00023180"/>
    </source>
</evidence>
<dbReference type="PRINTS" id="PR00722">
    <property type="entry name" value="CHYMOTRYPSIN"/>
</dbReference>
<dbReference type="CDD" id="cd00190">
    <property type="entry name" value="Tryp_SPc"/>
    <property type="match status" value="1"/>
</dbReference>
<keyword evidence="3" id="KW-0732">Signal</keyword>
<dbReference type="InterPro" id="IPR018114">
    <property type="entry name" value="TRYPSIN_HIS"/>
</dbReference>
<dbReference type="FunFam" id="2.40.10.10:FF:000039">
    <property type="entry name" value="Brain-specific serine protease 4"/>
    <property type="match status" value="1"/>
</dbReference>
<dbReference type="SMART" id="SM00020">
    <property type="entry name" value="Tryp_SPc"/>
    <property type="match status" value="1"/>
</dbReference>
<keyword evidence="6" id="KW-1015">Disulfide bond</keyword>
<dbReference type="SUPFAM" id="SSF50494">
    <property type="entry name" value="Trypsin-like serine proteases"/>
    <property type="match status" value="1"/>
</dbReference>
<dbReference type="GO" id="GO:0035821">
    <property type="term" value="P:modulation of process of another organism"/>
    <property type="evidence" value="ECO:0007669"/>
    <property type="project" value="UniProtKB-ARBA"/>
</dbReference>
<evidence type="ECO:0000313" key="11">
    <source>
        <dbReference type="Proteomes" id="UP000472272"/>
    </source>
</evidence>
<sequence length="353" mass="37268">MSAWRGGRSALGRPARRAAGCYPQRGKPCWDLRQGSPRCGCLPGEGGALLYGAPPAGRQAAIRSVGSLAGTSGKAPHAADSVISPRIVGGNPAPEGAWPWQVSFMENNKPICGGSLINEKWVVSAAHCFTKQLNLPTTQYDVLLGAYQLSIPPSSLVVTTVQQVISHPNYNNIDGSPGDIALVELKAPLDLNDYILPVCLPDSSAQFSMDTSCWVTGWGQVKDGEALPPPQTLQELEVPLIDQDTCNSLFNSAPAPDLPQNPVLDDMICAGYPEGGKDACHGDSGGPLVCRCDAGWTLAGVVSWGEGCAEPKHPGVYTLVPYYANWISDNVPNISFVACNHAGWHSSKGIKAL</sequence>
<dbReference type="Pfam" id="PF00089">
    <property type="entry name" value="Trypsin"/>
    <property type="match status" value="1"/>
</dbReference>
<keyword evidence="4 8" id="KW-0378">Hydrolase</keyword>
<reference evidence="10" key="2">
    <citation type="submission" date="2025-08" db="UniProtKB">
        <authorList>
            <consortium name="Ensembl"/>
        </authorList>
    </citation>
    <scope>IDENTIFICATION</scope>
</reference>
<dbReference type="InterPro" id="IPR043504">
    <property type="entry name" value="Peptidase_S1_PA_chymotrypsin"/>
</dbReference>
<dbReference type="InterPro" id="IPR001254">
    <property type="entry name" value="Trypsin_dom"/>
</dbReference>
<dbReference type="PANTHER" id="PTHR24253:SF144">
    <property type="entry name" value="CHYMOTRYPSIN-LIKE PROTEASE CTRL-1-RELATED"/>
    <property type="match status" value="1"/>
</dbReference>
<dbReference type="PROSITE" id="PS00135">
    <property type="entry name" value="TRYPSIN_SER"/>
    <property type="match status" value="1"/>
</dbReference>
<reference evidence="10 11" key="1">
    <citation type="journal article" date="2019" name="Proc. Natl. Acad. Sci. U.S.A.">
        <title>Regulatory changes in pterin and carotenoid genes underlie balanced color polymorphisms in the wall lizard.</title>
        <authorList>
            <person name="Andrade P."/>
            <person name="Pinho C."/>
            <person name="Perez I de Lanuza G."/>
            <person name="Afonso S."/>
            <person name="Brejcha J."/>
            <person name="Rubin C.J."/>
            <person name="Wallerman O."/>
            <person name="Pereira P."/>
            <person name="Sabatino S.J."/>
            <person name="Bellati A."/>
            <person name="Pellitteri-Rosa D."/>
            <person name="Bosakova Z."/>
            <person name="Bunikis I."/>
            <person name="Carretero M.A."/>
            <person name="Feiner N."/>
            <person name="Marsik P."/>
            <person name="Pauperio F."/>
            <person name="Salvi D."/>
            <person name="Soler L."/>
            <person name="While G.M."/>
            <person name="Uller T."/>
            <person name="Font E."/>
            <person name="Andersson L."/>
            <person name="Carneiro M."/>
        </authorList>
    </citation>
    <scope>NUCLEOTIDE SEQUENCE</scope>
</reference>
<keyword evidence="5 8" id="KW-0720">Serine protease</keyword>
<evidence type="ECO:0000259" key="9">
    <source>
        <dbReference type="PROSITE" id="PS50240"/>
    </source>
</evidence>
<evidence type="ECO:0000256" key="2">
    <source>
        <dbReference type="ARBA" id="ARBA00022670"/>
    </source>
</evidence>
<evidence type="ECO:0000256" key="4">
    <source>
        <dbReference type="ARBA" id="ARBA00022801"/>
    </source>
</evidence>
<dbReference type="GO" id="GO:0005576">
    <property type="term" value="C:extracellular region"/>
    <property type="evidence" value="ECO:0007669"/>
    <property type="project" value="UniProtKB-ARBA"/>
</dbReference>
<keyword evidence="7" id="KW-0325">Glycoprotein</keyword>
<dbReference type="Gene3D" id="2.40.10.10">
    <property type="entry name" value="Trypsin-like serine proteases"/>
    <property type="match status" value="2"/>
</dbReference>
<dbReference type="Proteomes" id="UP000472272">
    <property type="component" value="Chromosome 13"/>
</dbReference>
<dbReference type="PROSITE" id="PS50240">
    <property type="entry name" value="TRYPSIN_DOM"/>
    <property type="match status" value="1"/>
</dbReference>
<feature type="domain" description="Peptidase S1" evidence="9">
    <location>
        <begin position="87"/>
        <end position="332"/>
    </location>
</feature>
<dbReference type="GeneTree" id="ENSGT00940000155138"/>
<evidence type="ECO:0000256" key="5">
    <source>
        <dbReference type="ARBA" id="ARBA00022825"/>
    </source>
</evidence>
<dbReference type="GO" id="GO:0004252">
    <property type="term" value="F:serine-type endopeptidase activity"/>
    <property type="evidence" value="ECO:0007669"/>
    <property type="project" value="InterPro"/>
</dbReference>
<evidence type="ECO:0000313" key="10">
    <source>
        <dbReference type="Ensembl" id="ENSPMRP00000032370.1"/>
    </source>
</evidence>
<name>A0A670K7T9_PODMU</name>
<comment type="similarity">
    <text evidence="1">Belongs to the peptidase S1 family. Snake venom subfamily.</text>
</comment>
<accession>A0A670K7T9</accession>
<evidence type="ECO:0000256" key="8">
    <source>
        <dbReference type="RuleBase" id="RU363034"/>
    </source>
</evidence>
<organism evidence="10 11">
    <name type="scientific">Podarcis muralis</name>
    <name type="common">Wall lizard</name>
    <name type="synonym">Lacerta muralis</name>
    <dbReference type="NCBI Taxonomy" id="64176"/>
    <lineage>
        <taxon>Eukaryota</taxon>
        <taxon>Metazoa</taxon>
        <taxon>Chordata</taxon>
        <taxon>Craniata</taxon>
        <taxon>Vertebrata</taxon>
        <taxon>Euteleostomi</taxon>
        <taxon>Lepidosauria</taxon>
        <taxon>Squamata</taxon>
        <taxon>Bifurcata</taxon>
        <taxon>Unidentata</taxon>
        <taxon>Episquamata</taxon>
        <taxon>Laterata</taxon>
        <taxon>Lacertibaenia</taxon>
        <taxon>Lacertidae</taxon>
        <taxon>Podarcis</taxon>
    </lineage>
</organism>
<dbReference type="Ensembl" id="ENSPMRT00000034326.1">
    <property type="protein sequence ID" value="ENSPMRP00000032370.1"/>
    <property type="gene ID" value="ENSPMRG00000020963.1"/>
</dbReference>
<dbReference type="PANTHER" id="PTHR24253">
    <property type="entry name" value="TRANSMEMBRANE PROTEASE SERINE"/>
    <property type="match status" value="1"/>
</dbReference>
<evidence type="ECO:0000256" key="3">
    <source>
        <dbReference type="ARBA" id="ARBA00022729"/>
    </source>
</evidence>
<keyword evidence="2 8" id="KW-0645">Protease</keyword>
<keyword evidence="11" id="KW-1185">Reference proteome</keyword>
<reference evidence="10" key="3">
    <citation type="submission" date="2025-09" db="UniProtKB">
        <authorList>
            <consortium name="Ensembl"/>
        </authorList>
    </citation>
    <scope>IDENTIFICATION</scope>
</reference>
<evidence type="ECO:0000256" key="6">
    <source>
        <dbReference type="ARBA" id="ARBA00023157"/>
    </source>
</evidence>
<protein>
    <recommendedName>
        <fullName evidence="9">Peptidase S1 domain-containing protein</fullName>
    </recommendedName>
</protein>
<dbReference type="GO" id="GO:0006508">
    <property type="term" value="P:proteolysis"/>
    <property type="evidence" value="ECO:0007669"/>
    <property type="project" value="UniProtKB-KW"/>
</dbReference>
<dbReference type="InterPro" id="IPR033116">
    <property type="entry name" value="TRYPSIN_SER"/>
</dbReference>
<dbReference type="AlphaFoldDB" id="A0A670K7T9"/>
<dbReference type="PROSITE" id="PS00134">
    <property type="entry name" value="TRYPSIN_HIS"/>
    <property type="match status" value="1"/>
</dbReference>
<evidence type="ECO:0000256" key="1">
    <source>
        <dbReference type="ARBA" id="ARBA00009228"/>
    </source>
</evidence>
<proteinExistence type="inferred from homology"/>